<evidence type="ECO:0000313" key="2">
    <source>
        <dbReference type="EMBL" id="MBB5537617.1"/>
    </source>
</evidence>
<dbReference type="RefSeq" id="WP_018325752.1">
    <property type="nucleotide sequence ID" value="NZ_JACHBK010000010.1"/>
</dbReference>
<keyword evidence="1" id="KW-0472">Membrane</keyword>
<organism evidence="2 3">
    <name type="scientific">Rhizobium giardinii</name>
    <dbReference type="NCBI Taxonomy" id="56731"/>
    <lineage>
        <taxon>Bacteria</taxon>
        <taxon>Pseudomonadati</taxon>
        <taxon>Pseudomonadota</taxon>
        <taxon>Alphaproteobacteria</taxon>
        <taxon>Hyphomicrobiales</taxon>
        <taxon>Rhizobiaceae</taxon>
        <taxon>Rhizobium/Agrobacterium group</taxon>
        <taxon>Rhizobium</taxon>
    </lineage>
</organism>
<dbReference type="Proteomes" id="UP000585507">
    <property type="component" value="Unassembled WGS sequence"/>
</dbReference>
<protein>
    <submittedName>
        <fullName evidence="2">Uncharacterized protein</fullName>
    </submittedName>
</protein>
<keyword evidence="3" id="KW-1185">Reference proteome</keyword>
<dbReference type="EMBL" id="JACHBK010000010">
    <property type="protein sequence ID" value="MBB5537617.1"/>
    <property type="molecule type" value="Genomic_DNA"/>
</dbReference>
<reference evidence="2 3" key="1">
    <citation type="submission" date="2020-08" db="EMBL/GenBank/DDBJ databases">
        <title>Genomic Encyclopedia of Type Strains, Phase IV (KMG-V): Genome sequencing to study the core and pangenomes of soil and plant-associated prokaryotes.</title>
        <authorList>
            <person name="Whitman W."/>
        </authorList>
    </citation>
    <scope>NUCLEOTIDE SEQUENCE [LARGE SCALE GENOMIC DNA]</scope>
    <source>
        <strain evidence="2 3">SEMIA 4084</strain>
    </source>
</reference>
<name>A0A7W8XAE6_9HYPH</name>
<accession>A0A7W8XAE6</accession>
<proteinExistence type="predicted"/>
<keyword evidence="1" id="KW-1133">Transmembrane helix</keyword>
<dbReference type="AlphaFoldDB" id="A0A7W8XAE6"/>
<comment type="caution">
    <text evidence="2">The sequence shown here is derived from an EMBL/GenBank/DDBJ whole genome shotgun (WGS) entry which is preliminary data.</text>
</comment>
<gene>
    <name evidence="2" type="ORF">GGD55_004337</name>
</gene>
<feature type="transmembrane region" description="Helical" evidence="1">
    <location>
        <begin position="41"/>
        <end position="64"/>
    </location>
</feature>
<evidence type="ECO:0000256" key="1">
    <source>
        <dbReference type="SAM" id="Phobius"/>
    </source>
</evidence>
<feature type="transmembrane region" description="Helical" evidence="1">
    <location>
        <begin position="119"/>
        <end position="138"/>
    </location>
</feature>
<feature type="transmembrane region" description="Helical" evidence="1">
    <location>
        <begin position="85"/>
        <end position="107"/>
    </location>
</feature>
<sequence length="148" mass="16371">MIAFLRILWAVLWRSILVLALNTGIIHALSHPLSSETELSIKLRLSLTLLPAAIIFGALAARTGNAQSVLLELQSPMSFAQWRQTYAALAGCALLITVVTRIAALSWSTDSWLAFRTLLPLPMFLLVWTGVSIWQAYAPESRRRPQSS</sequence>
<keyword evidence="1" id="KW-0812">Transmembrane</keyword>
<evidence type="ECO:0000313" key="3">
    <source>
        <dbReference type="Proteomes" id="UP000585507"/>
    </source>
</evidence>
<feature type="transmembrane region" description="Helical" evidence="1">
    <location>
        <begin position="7"/>
        <end position="29"/>
    </location>
</feature>